<evidence type="ECO:0000256" key="6">
    <source>
        <dbReference type="ARBA" id="ARBA00022989"/>
    </source>
</evidence>
<dbReference type="eggNOG" id="ENOG502S2SI">
    <property type="taxonomic scope" value="Eukaryota"/>
</dbReference>
<keyword evidence="17" id="KW-1185">Reference proteome</keyword>
<dbReference type="KEGG" id="cpoc:100731495"/>
<evidence type="ECO:0000256" key="1">
    <source>
        <dbReference type="ARBA" id="ARBA00004141"/>
    </source>
</evidence>
<feature type="transmembrane region" description="Helical" evidence="15">
    <location>
        <begin position="265"/>
        <end position="285"/>
    </location>
</feature>
<keyword evidence="11 14" id="KW-0807">Transducer</keyword>
<dbReference type="EMBL" id="AAKN02015412">
    <property type="status" value="NOT_ANNOTATED_CDS"/>
    <property type="molecule type" value="Genomic_DNA"/>
</dbReference>
<evidence type="ECO:0000256" key="3">
    <source>
        <dbReference type="ARBA" id="ARBA00022480"/>
    </source>
</evidence>
<dbReference type="STRING" id="10141.ENSCPOP00000016117"/>
<evidence type="ECO:0000256" key="15">
    <source>
        <dbReference type="SAM" id="Phobius"/>
    </source>
</evidence>
<comment type="function">
    <text evidence="12">Receptor that may play a role in the perception of bitterness and is gustducin-linked. May play a role in sensing the chemical composition of the gastrointestinal content. The activity of this receptor may stimulate alpha gustducin, mediate PLC-beta-2 activation and lead to the gating of TRPM5.</text>
</comment>
<evidence type="ECO:0000256" key="8">
    <source>
        <dbReference type="ARBA" id="ARBA00023136"/>
    </source>
</evidence>
<evidence type="ECO:0000256" key="10">
    <source>
        <dbReference type="ARBA" id="ARBA00023180"/>
    </source>
</evidence>
<keyword evidence="5 14" id="KW-0812">Transmembrane</keyword>
<evidence type="ECO:0000256" key="14">
    <source>
        <dbReference type="RuleBase" id="RU004424"/>
    </source>
</evidence>
<dbReference type="FunFam" id="1.20.1070.10:FF:000055">
    <property type="entry name" value="Taste receptor type 2"/>
    <property type="match status" value="1"/>
</dbReference>
<dbReference type="OMA" id="FCLQWVG"/>
<evidence type="ECO:0000256" key="2">
    <source>
        <dbReference type="ARBA" id="ARBA00007376"/>
    </source>
</evidence>
<gene>
    <name evidence="16" type="primary">TAS2R41</name>
</gene>
<dbReference type="Proteomes" id="UP000005447">
    <property type="component" value="Unassembled WGS sequence"/>
</dbReference>
<keyword evidence="6 15" id="KW-1133">Transmembrane helix</keyword>
<dbReference type="InParanoid" id="H0VZI4"/>
<evidence type="ECO:0000313" key="16">
    <source>
        <dbReference type="Ensembl" id="ENSCPOP00000016117.1"/>
    </source>
</evidence>
<comment type="subcellular location">
    <subcellularLocation>
        <location evidence="1 14">Membrane</location>
        <topology evidence="1 14">Multi-pass membrane protein</topology>
    </subcellularLocation>
</comment>
<keyword evidence="10" id="KW-0325">Glycoprotein</keyword>
<dbReference type="GO" id="GO:0016020">
    <property type="term" value="C:membrane"/>
    <property type="evidence" value="ECO:0007669"/>
    <property type="project" value="UniProtKB-SubCell"/>
</dbReference>
<reference evidence="16" key="3">
    <citation type="submission" date="2025-09" db="UniProtKB">
        <authorList>
            <consortium name="Ensembl"/>
        </authorList>
    </citation>
    <scope>IDENTIFICATION</scope>
    <source>
        <strain evidence="16">2N</strain>
    </source>
</reference>
<keyword evidence="9 14" id="KW-0675">Receptor</keyword>
<reference evidence="16" key="2">
    <citation type="submission" date="2025-08" db="UniProtKB">
        <authorList>
            <consortium name="Ensembl"/>
        </authorList>
    </citation>
    <scope>IDENTIFICATION</scope>
    <source>
        <strain evidence="16">2N</strain>
    </source>
</reference>
<evidence type="ECO:0000256" key="7">
    <source>
        <dbReference type="ARBA" id="ARBA00023040"/>
    </source>
</evidence>
<dbReference type="Pfam" id="PF05296">
    <property type="entry name" value="TAS2R"/>
    <property type="match status" value="1"/>
</dbReference>
<dbReference type="PANTHER" id="PTHR11394">
    <property type="entry name" value="TASTE RECEPTOR TYPE 2"/>
    <property type="match status" value="1"/>
</dbReference>
<evidence type="ECO:0000256" key="11">
    <source>
        <dbReference type="ARBA" id="ARBA00023224"/>
    </source>
</evidence>
<keyword evidence="3 14" id="KW-0919">Taste</keyword>
<dbReference type="PANTHER" id="PTHR11394:SF73">
    <property type="entry name" value="TASTE RECEPTOR TYPE 2 MEMBER 41"/>
    <property type="match status" value="1"/>
</dbReference>
<feature type="transmembrane region" description="Helical" evidence="15">
    <location>
        <begin position="237"/>
        <end position="259"/>
    </location>
</feature>
<evidence type="ECO:0000256" key="4">
    <source>
        <dbReference type="ARBA" id="ARBA00022606"/>
    </source>
</evidence>
<dbReference type="OrthoDB" id="9896661at2759"/>
<evidence type="ECO:0000256" key="13">
    <source>
        <dbReference type="RuleBase" id="RU004423"/>
    </source>
</evidence>
<name>H0VZI4_CAVPO</name>
<feature type="transmembrane region" description="Helical" evidence="15">
    <location>
        <begin position="181"/>
        <end position="205"/>
    </location>
</feature>
<keyword evidence="8 14" id="KW-0472">Membrane</keyword>
<accession>H0VZI4</accession>
<evidence type="ECO:0000256" key="12">
    <source>
        <dbReference type="ARBA" id="ARBA00024847"/>
    </source>
</evidence>
<evidence type="ECO:0000256" key="9">
    <source>
        <dbReference type="ARBA" id="ARBA00023170"/>
    </source>
</evidence>
<feature type="transmembrane region" description="Helical" evidence="15">
    <location>
        <begin position="129"/>
        <end position="151"/>
    </location>
</feature>
<evidence type="ECO:0000256" key="5">
    <source>
        <dbReference type="ARBA" id="ARBA00022692"/>
    </source>
</evidence>
<feature type="transmembrane region" description="Helical" evidence="15">
    <location>
        <begin position="6"/>
        <end position="31"/>
    </location>
</feature>
<reference evidence="17" key="1">
    <citation type="journal article" date="2011" name="Nature">
        <title>A high-resolution map of human evolutionary constraint using 29 mammals.</title>
        <authorList>
            <person name="Lindblad-Toh K."/>
            <person name="Garber M."/>
            <person name="Zuk O."/>
            <person name="Lin M.F."/>
            <person name="Parker B.J."/>
            <person name="Washietl S."/>
            <person name="Kheradpour P."/>
            <person name="Ernst J."/>
            <person name="Jordan G."/>
            <person name="Mauceli E."/>
            <person name="Ward L.D."/>
            <person name="Lowe C.B."/>
            <person name="Holloway A.K."/>
            <person name="Clamp M."/>
            <person name="Gnerre S."/>
            <person name="Alfoldi J."/>
            <person name="Beal K."/>
            <person name="Chang J."/>
            <person name="Clawson H."/>
            <person name="Cuff J."/>
            <person name="Di Palma F."/>
            <person name="Fitzgerald S."/>
            <person name="Flicek P."/>
            <person name="Guttman M."/>
            <person name="Hubisz M.J."/>
            <person name="Jaffe D.B."/>
            <person name="Jungreis I."/>
            <person name="Kent W.J."/>
            <person name="Kostka D."/>
            <person name="Lara M."/>
            <person name="Martins A.L."/>
            <person name="Massingham T."/>
            <person name="Moltke I."/>
            <person name="Raney B.J."/>
            <person name="Rasmussen M.D."/>
            <person name="Robinson J."/>
            <person name="Stark A."/>
            <person name="Vilella A.J."/>
            <person name="Wen J."/>
            <person name="Xie X."/>
            <person name="Zody M.C."/>
            <person name="Baldwin J."/>
            <person name="Bloom T."/>
            <person name="Chin C.W."/>
            <person name="Heiman D."/>
            <person name="Nicol R."/>
            <person name="Nusbaum C."/>
            <person name="Young S."/>
            <person name="Wilkinson J."/>
            <person name="Worley K.C."/>
            <person name="Kovar C.L."/>
            <person name="Muzny D.M."/>
            <person name="Gibbs R.A."/>
            <person name="Cree A."/>
            <person name="Dihn H.H."/>
            <person name="Fowler G."/>
            <person name="Jhangiani S."/>
            <person name="Joshi V."/>
            <person name="Lee S."/>
            <person name="Lewis L.R."/>
            <person name="Nazareth L.V."/>
            <person name="Okwuonu G."/>
            <person name="Santibanez J."/>
            <person name="Warren W.C."/>
            <person name="Mardis E.R."/>
            <person name="Weinstock G.M."/>
            <person name="Wilson R.K."/>
            <person name="Delehaunty K."/>
            <person name="Dooling D."/>
            <person name="Fronik C."/>
            <person name="Fulton L."/>
            <person name="Fulton B."/>
            <person name="Graves T."/>
            <person name="Minx P."/>
            <person name="Sodergren E."/>
            <person name="Birney E."/>
            <person name="Margulies E.H."/>
            <person name="Herrero J."/>
            <person name="Green E.D."/>
            <person name="Haussler D."/>
            <person name="Siepel A."/>
            <person name="Goldman N."/>
            <person name="Pollard K.S."/>
            <person name="Pedersen J.S."/>
            <person name="Lander E.S."/>
            <person name="Kellis M."/>
        </authorList>
    </citation>
    <scope>NUCLEOTIDE SEQUENCE [LARGE SCALE GENOMIC DNA]</scope>
    <source>
        <strain evidence="17">2N</strain>
    </source>
</reference>
<dbReference type="SUPFAM" id="SSF81321">
    <property type="entry name" value="Family A G protein-coupled receptor-like"/>
    <property type="match status" value="1"/>
</dbReference>
<keyword evidence="7 14" id="KW-0297">G-protein coupled receptor</keyword>
<dbReference type="FunCoup" id="H0VZI4">
    <property type="interactions" value="501"/>
</dbReference>
<dbReference type="GO" id="GO:0033038">
    <property type="term" value="F:bitter taste receptor activity"/>
    <property type="evidence" value="ECO:0007669"/>
    <property type="project" value="InterPro"/>
</dbReference>
<protein>
    <recommendedName>
        <fullName evidence="14">Taste receptor type 2</fullName>
    </recommendedName>
</protein>
<comment type="similarity">
    <text evidence="2 13">Belongs to the G-protein coupled receptor T2R family.</text>
</comment>
<keyword evidence="4 14" id="KW-0716">Sensory transduction</keyword>
<dbReference type="GeneTree" id="ENSGT01150000286961"/>
<sequence>MESALTIFFMSLFVLLCVLGFLANGFIVLTLSREGLQHGRLLPSDMILLGLGAFRFLQQCLGLVYCIYFFFNLVDFSLNVAWQLLSLHWDFLNSSTFWFATWLSVLFCVKIVNFSHPSFLWLKWRFPALVPWLLLGSVFISLLVTLLFFWMNSAVYQALIRHKLSGNMTDMEWNKRLDICYIMPLKLVMTSIPCSLFLVSILLLIGSLRKHRLRMQDNADDPQIRSNQVHTRALKSLVFFLVLYAMSFISMAVNATVFITSDSRWYWLWQISTYLAINVHPYILISSNLRLRGMVRKLLLLGRGFWVT</sequence>
<dbReference type="VEuPathDB" id="HostDB:ENSCPOG00000023452"/>
<dbReference type="AlphaFoldDB" id="H0VZI4"/>
<dbReference type="Ensembl" id="ENSCPOT00000025668.2">
    <property type="protein sequence ID" value="ENSCPOP00000016117.1"/>
    <property type="gene ID" value="ENSCPOG00000023452.2"/>
</dbReference>
<dbReference type="GO" id="GO:0004930">
    <property type="term" value="F:G protein-coupled receptor activity"/>
    <property type="evidence" value="ECO:0007669"/>
    <property type="project" value="UniProtKB-KW"/>
</dbReference>
<proteinExistence type="inferred from homology"/>
<dbReference type="InterPro" id="IPR007960">
    <property type="entry name" value="TAS2R"/>
</dbReference>
<evidence type="ECO:0000313" key="17">
    <source>
        <dbReference type="Proteomes" id="UP000005447"/>
    </source>
</evidence>
<organism evidence="16 17">
    <name type="scientific">Cavia porcellus</name>
    <name type="common">Guinea pig</name>
    <dbReference type="NCBI Taxonomy" id="10141"/>
    <lineage>
        <taxon>Eukaryota</taxon>
        <taxon>Metazoa</taxon>
        <taxon>Chordata</taxon>
        <taxon>Craniata</taxon>
        <taxon>Vertebrata</taxon>
        <taxon>Euteleostomi</taxon>
        <taxon>Mammalia</taxon>
        <taxon>Eutheria</taxon>
        <taxon>Euarchontoglires</taxon>
        <taxon>Glires</taxon>
        <taxon>Rodentia</taxon>
        <taxon>Hystricomorpha</taxon>
        <taxon>Caviidae</taxon>
        <taxon>Cavia</taxon>
    </lineage>
</organism>
<dbReference type="Gene3D" id="1.20.1070.10">
    <property type="entry name" value="Rhodopsin 7-helix transmembrane proteins"/>
    <property type="match status" value="1"/>
</dbReference>
<dbReference type="HOGENOM" id="CLU_072337_1_1_1"/>